<gene>
    <name evidence="1" type="ORF">M422DRAFT_39250</name>
</gene>
<keyword evidence="2" id="KW-1185">Reference proteome</keyword>
<reference evidence="1 2" key="1">
    <citation type="submission" date="2014-06" db="EMBL/GenBank/DDBJ databases">
        <title>Evolutionary Origins and Diversification of the Mycorrhizal Mutualists.</title>
        <authorList>
            <consortium name="DOE Joint Genome Institute"/>
            <consortium name="Mycorrhizal Genomics Consortium"/>
            <person name="Kohler A."/>
            <person name="Kuo A."/>
            <person name="Nagy L.G."/>
            <person name="Floudas D."/>
            <person name="Copeland A."/>
            <person name="Barry K.W."/>
            <person name="Cichocki N."/>
            <person name="Veneault-Fourrey C."/>
            <person name="LaButti K."/>
            <person name="Lindquist E.A."/>
            <person name="Lipzen A."/>
            <person name="Lundell T."/>
            <person name="Morin E."/>
            <person name="Murat C."/>
            <person name="Riley R."/>
            <person name="Ohm R."/>
            <person name="Sun H."/>
            <person name="Tunlid A."/>
            <person name="Henrissat B."/>
            <person name="Grigoriev I.V."/>
            <person name="Hibbett D.S."/>
            <person name="Martin F."/>
        </authorList>
    </citation>
    <scope>NUCLEOTIDE SEQUENCE [LARGE SCALE GENOMIC DNA]</scope>
    <source>
        <strain evidence="1 2">SS14</strain>
    </source>
</reference>
<organism evidence="1 2">
    <name type="scientific">Sphaerobolus stellatus (strain SS14)</name>
    <dbReference type="NCBI Taxonomy" id="990650"/>
    <lineage>
        <taxon>Eukaryota</taxon>
        <taxon>Fungi</taxon>
        <taxon>Dikarya</taxon>
        <taxon>Basidiomycota</taxon>
        <taxon>Agaricomycotina</taxon>
        <taxon>Agaricomycetes</taxon>
        <taxon>Phallomycetidae</taxon>
        <taxon>Geastrales</taxon>
        <taxon>Sphaerobolaceae</taxon>
        <taxon>Sphaerobolus</taxon>
    </lineage>
</organism>
<accession>A0A0C9UG64</accession>
<name>A0A0C9UG64_SPHS4</name>
<sequence length="50" mass="5930">MYSDSLNYHETPEQFVAILLQFFRKLFEQVSTQAWTWSPTRMTKTSLISA</sequence>
<dbReference type="EMBL" id="KN837515">
    <property type="protein sequence ID" value="KIJ24225.1"/>
    <property type="molecule type" value="Genomic_DNA"/>
</dbReference>
<evidence type="ECO:0000313" key="2">
    <source>
        <dbReference type="Proteomes" id="UP000054279"/>
    </source>
</evidence>
<dbReference type="AlphaFoldDB" id="A0A0C9UG64"/>
<dbReference type="HOGENOM" id="CLU_206109_0_0_1"/>
<proteinExistence type="predicted"/>
<evidence type="ECO:0000313" key="1">
    <source>
        <dbReference type="EMBL" id="KIJ24225.1"/>
    </source>
</evidence>
<dbReference type="Proteomes" id="UP000054279">
    <property type="component" value="Unassembled WGS sequence"/>
</dbReference>
<protein>
    <submittedName>
        <fullName evidence="1">Uncharacterized protein</fullName>
    </submittedName>
</protein>